<dbReference type="Proteomes" id="UP001333996">
    <property type="component" value="Unassembled WGS sequence"/>
</dbReference>
<protein>
    <submittedName>
        <fullName evidence="1">Uncharacterized protein</fullName>
    </submittedName>
</protein>
<evidence type="ECO:0000313" key="2">
    <source>
        <dbReference type="Proteomes" id="UP001333996"/>
    </source>
</evidence>
<name>A0ABU7FQ77_9ACTN</name>
<comment type="caution">
    <text evidence="1">The sequence shown here is derived from an EMBL/GenBank/DDBJ whole genome shotgun (WGS) entry which is preliminary data.</text>
</comment>
<organism evidence="1 2">
    <name type="scientific">Streptomyces chiangmaiensis</name>
    <dbReference type="NCBI Taxonomy" id="766497"/>
    <lineage>
        <taxon>Bacteria</taxon>
        <taxon>Bacillati</taxon>
        <taxon>Actinomycetota</taxon>
        <taxon>Actinomycetes</taxon>
        <taxon>Kitasatosporales</taxon>
        <taxon>Streptomycetaceae</taxon>
        <taxon>Streptomyces</taxon>
    </lineage>
</organism>
<keyword evidence="2" id="KW-1185">Reference proteome</keyword>
<dbReference type="RefSeq" id="WP_329510673.1">
    <property type="nucleotide sequence ID" value="NZ_BAAAYZ010000210.1"/>
</dbReference>
<reference evidence="1" key="1">
    <citation type="submission" date="2024-01" db="EMBL/GenBank/DDBJ databases">
        <title>First draft genome sequence data of TA4-1, the type strain of Gram-positive actinobacterium Streptomyces chiangmaiensis.</title>
        <authorList>
            <person name="Yasawong M."/>
            <person name="Nantapong N."/>
        </authorList>
    </citation>
    <scope>NUCLEOTIDE SEQUENCE</scope>
    <source>
        <strain evidence="1">TA4-1</strain>
    </source>
</reference>
<accession>A0ABU7FQ77</accession>
<gene>
    <name evidence="1" type="ORF">VXC91_31045</name>
</gene>
<dbReference type="EMBL" id="JAYWVC010000147">
    <property type="protein sequence ID" value="MED7826275.1"/>
    <property type="molecule type" value="Genomic_DNA"/>
</dbReference>
<proteinExistence type="predicted"/>
<sequence>MSTPKRKIKGIVDNFDACGRCERRGLKRTVALMPLDADGNEDGTAEDVAYHGTSCATAALRWTQGKVTDTARTAQNFGLRLLRIPQVSTL</sequence>
<evidence type="ECO:0000313" key="1">
    <source>
        <dbReference type="EMBL" id="MED7826275.1"/>
    </source>
</evidence>